<comment type="caution">
    <text evidence="1">The sequence shown here is derived from an EMBL/GenBank/DDBJ whole genome shotgun (WGS) entry which is preliminary data.</text>
</comment>
<reference evidence="1 2" key="1">
    <citation type="journal article" date="2020" name="Microorganisms">
        <title>Osmotic Adaptation and Compatible Solute Biosynthesis of Phototrophic Bacteria as Revealed from Genome Analyses.</title>
        <authorList>
            <person name="Imhoff J.F."/>
            <person name="Rahn T."/>
            <person name="Kunzel S."/>
            <person name="Keller A."/>
            <person name="Neulinger S.C."/>
        </authorList>
    </citation>
    <scope>NUCLEOTIDE SEQUENCE [LARGE SCALE GENOMIC DNA]</scope>
    <source>
        <strain evidence="1 2">DSM 25653</strain>
    </source>
</reference>
<sequence>MQHNSNGTADLILALDALPLHLPPEQLKARLADLIRASVSQGAAAVAETVVRHFQALSLHPQLAADLDQRAAYCRGAHHWRGLAAIGERPVSHFTGRVPAGAL</sequence>
<protein>
    <submittedName>
        <fullName evidence="1">Uncharacterized protein</fullName>
    </submittedName>
</protein>
<dbReference type="RefSeq" id="WP_200238831.1">
    <property type="nucleotide sequence ID" value="NZ_NRRY01000003.1"/>
</dbReference>
<evidence type="ECO:0000313" key="2">
    <source>
        <dbReference type="Proteomes" id="UP001138768"/>
    </source>
</evidence>
<accession>A0A9X0W5Y4</accession>
<dbReference type="Proteomes" id="UP001138768">
    <property type="component" value="Unassembled WGS sequence"/>
</dbReference>
<dbReference type="EMBL" id="NRRY01000003">
    <property type="protein sequence ID" value="MBK1617515.1"/>
    <property type="molecule type" value="Genomic_DNA"/>
</dbReference>
<dbReference type="AlphaFoldDB" id="A0A9X0W5Y4"/>
<proteinExistence type="predicted"/>
<name>A0A9X0W5Y4_9GAMM</name>
<gene>
    <name evidence="1" type="ORF">CKO42_03415</name>
</gene>
<keyword evidence="2" id="KW-1185">Reference proteome</keyword>
<evidence type="ECO:0000313" key="1">
    <source>
        <dbReference type="EMBL" id="MBK1617515.1"/>
    </source>
</evidence>
<organism evidence="1 2">
    <name type="scientific">Lamprobacter modestohalophilus</name>
    <dbReference type="NCBI Taxonomy" id="1064514"/>
    <lineage>
        <taxon>Bacteria</taxon>
        <taxon>Pseudomonadati</taxon>
        <taxon>Pseudomonadota</taxon>
        <taxon>Gammaproteobacteria</taxon>
        <taxon>Chromatiales</taxon>
        <taxon>Chromatiaceae</taxon>
        <taxon>Lamprobacter</taxon>
    </lineage>
</organism>